<evidence type="ECO:0000259" key="12">
    <source>
        <dbReference type="PROSITE" id="PS50109"/>
    </source>
</evidence>
<dbReference type="GO" id="GO:0005886">
    <property type="term" value="C:plasma membrane"/>
    <property type="evidence" value="ECO:0007669"/>
    <property type="project" value="UniProtKB-SubCell"/>
</dbReference>
<dbReference type="SUPFAM" id="SSF158472">
    <property type="entry name" value="HAMP domain-like"/>
    <property type="match status" value="1"/>
</dbReference>
<dbReference type="CDD" id="cd18774">
    <property type="entry name" value="PDC2_HK_sensor"/>
    <property type="match status" value="1"/>
</dbReference>
<dbReference type="GO" id="GO:0030295">
    <property type="term" value="F:protein kinase activator activity"/>
    <property type="evidence" value="ECO:0007669"/>
    <property type="project" value="TreeGrafter"/>
</dbReference>
<dbReference type="SMART" id="SM00304">
    <property type="entry name" value="HAMP"/>
    <property type="match status" value="1"/>
</dbReference>
<dbReference type="InterPro" id="IPR003594">
    <property type="entry name" value="HATPase_dom"/>
</dbReference>
<dbReference type="InterPro" id="IPR036890">
    <property type="entry name" value="HATPase_C_sf"/>
</dbReference>
<dbReference type="SMART" id="SM00387">
    <property type="entry name" value="HATPase_c"/>
    <property type="match status" value="1"/>
</dbReference>
<evidence type="ECO:0000313" key="15">
    <source>
        <dbReference type="Proteomes" id="UP000543030"/>
    </source>
</evidence>
<feature type="transmembrane region" description="Helical" evidence="11">
    <location>
        <begin position="325"/>
        <end position="343"/>
    </location>
</feature>
<protein>
    <recommendedName>
        <fullName evidence="3">histidine kinase</fullName>
        <ecNumber evidence="3">2.7.13.3</ecNumber>
    </recommendedName>
</protein>
<dbReference type="PANTHER" id="PTHR42878">
    <property type="entry name" value="TWO-COMPONENT HISTIDINE KINASE"/>
    <property type="match status" value="1"/>
</dbReference>
<comment type="caution">
    <text evidence="14">The sequence shown here is derived from an EMBL/GenBank/DDBJ whole genome shotgun (WGS) entry which is preliminary data.</text>
</comment>
<dbReference type="Proteomes" id="UP000543030">
    <property type="component" value="Unassembled WGS sequence"/>
</dbReference>
<dbReference type="Pfam" id="PF00672">
    <property type="entry name" value="HAMP"/>
    <property type="match status" value="1"/>
</dbReference>
<feature type="transmembrane region" description="Helical" evidence="11">
    <location>
        <begin position="22"/>
        <end position="40"/>
    </location>
</feature>
<evidence type="ECO:0000256" key="9">
    <source>
        <dbReference type="ARBA" id="ARBA00023012"/>
    </source>
</evidence>
<dbReference type="CDD" id="cd00082">
    <property type="entry name" value="HisKA"/>
    <property type="match status" value="1"/>
</dbReference>
<dbReference type="PROSITE" id="PS50885">
    <property type="entry name" value="HAMP"/>
    <property type="match status" value="1"/>
</dbReference>
<dbReference type="InterPro" id="IPR005467">
    <property type="entry name" value="His_kinase_dom"/>
</dbReference>
<dbReference type="EMBL" id="JACHHN010000002">
    <property type="protein sequence ID" value="MBB5190486.1"/>
    <property type="molecule type" value="Genomic_DNA"/>
</dbReference>
<evidence type="ECO:0000256" key="10">
    <source>
        <dbReference type="SAM" id="Coils"/>
    </source>
</evidence>
<dbReference type="InterPro" id="IPR003660">
    <property type="entry name" value="HAMP_dom"/>
</dbReference>
<dbReference type="Pfam" id="PF00512">
    <property type="entry name" value="HisKA"/>
    <property type="match status" value="1"/>
</dbReference>
<evidence type="ECO:0000313" key="14">
    <source>
        <dbReference type="EMBL" id="MBB5190486.1"/>
    </source>
</evidence>
<evidence type="ECO:0000256" key="11">
    <source>
        <dbReference type="SAM" id="Phobius"/>
    </source>
</evidence>
<keyword evidence="9" id="KW-0902">Two-component regulatory system</keyword>
<gene>
    <name evidence="14" type="ORF">HNQ50_001208</name>
</gene>
<feature type="domain" description="HAMP" evidence="13">
    <location>
        <begin position="380"/>
        <end position="432"/>
    </location>
</feature>
<dbReference type="SUPFAM" id="SSF47384">
    <property type="entry name" value="Homodimeric domain of signal transducing histidine kinase"/>
    <property type="match status" value="1"/>
</dbReference>
<dbReference type="Gene3D" id="3.30.450.20">
    <property type="entry name" value="PAS domain"/>
    <property type="match status" value="1"/>
</dbReference>
<comment type="catalytic activity">
    <reaction evidence="1">
        <text>ATP + protein L-histidine = ADP + protein N-phospho-L-histidine.</text>
        <dbReference type="EC" id="2.7.13.3"/>
    </reaction>
</comment>
<dbReference type="InterPro" id="IPR003661">
    <property type="entry name" value="HisK_dim/P_dom"/>
</dbReference>
<dbReference type="AlphaFoldDB" id="A0A840RDH7"/>
<evidence type="ECO:0000256" key="7">
    <source>
        <dbReference type="ARBA" id="ARBA00022777"/>
    </source>
</evidence>
<evidence type="ECO:0000256" key="1">
    <source>
        <dbReference type="ARBA" id="ARBA00000085"/>
    </source>
</evidence>
<keyword evidence="11" id="KW-1133">Transmembrane helix</keyword>
<feature type="domain" description="Histidine kinase" evidence="12">
    <location>
        <begin position="472"/>
        <end position="689"/>
    </location>
</feature>
<sequence length="691" mass="76884">MTEQELTAPARASLFRRVLRNMACRIALASLILSALGYYYSYTRYQTEALANLGKYIEARSQIESNLFLQAETNTKLLRNEFVRRYALIQNSDPGPEFHRLFKQDRDGMWRIRPELDDFEYKATVAILPRVKLTDEFMRQALLAYELCGQFGIANRNRYYDTFVDLNVSDGSVMFLPDLNYARNGSVADFAVDLETELGATPQRNPERKTFWTGIYFDKQAMEWMVSVVTPIDYLGRYIGGSGQDVLLDQLIQRTNSVSIPGTYNFIVTRGGQLIAHADRMTQIHQAHGEYDLRSVNDPLLRDLYYAAIKATPSQPFVESPDGKSWLGVSAISGADWMFVVVYPKRLLQEKAAVAASMVLLLGLVALLVELGLLAWVLKMDVARPLSRLKSAIQTLAHGQSSDQLDTQRDDELGELARNFDVMAQKVANHRQHLEELVAERTAELAQTNASLSSANQQLTHLNDEKNELLAIAAHDLKNPVASIGGMAGLVAGKLHEWPAERVKSRLLGIQQLAGRLQQIVSNLLDIHALESGQFRAHLETVEIDLLMAELLQSWDARLQDKFQQAGWLPCGLTVQADREGLWQVLDNLLSNASKYSPPHSTITLTALVRGSVVEIRVTDQGPGIALHEMDKLFLKFSRLSAVPTGGEHATGLGLSIVKRLVESMQGSVHCHSQLGHGATFFVTLPVAGAG</sequence>
<dbReference type="PRINTS" id="PR00344">
    <property type="entry name" value="BCTRLSENSOR"/>
</dbReference>
<keyword evidence="7 14" id="KW-0418">Kinase</keyword>
<dbReference type="GO" id="GO:0005524">
    <property type="term" value="F:ATP binding"/>
    <property type="evidence" value="ECO:0007669"/>
    <property type="project" value="UniProtKB-KW"/>
</dbReference>
<dbReference type="InterPro" id="IPR036097">
    <property type="entry name" value="HisK_dim/P_sf"/>
</dbReference>
<dbReference type="GO" id="GO:0007234">
    <property type="term" value="P:osmosensory signaling via phosphorelay pathway"/>
    <property type="evidence" value="ECO:0007669"/>
    <property type="project" value="TreeGrafter"/>
</dbReference>
<evidence type="ECO:0000259" key="13">
    <source>
        <dbReference type="PROSITE" id="PS50885"/>
    </source>
</evidence>
<evidence type="ECO:0000256" key="2">
    <source>
        <dbReference type="ARBA" id="ARBA00004429"/>
    </source>
</evidence>
<keyword evidence="11" id="KW-0472">Membrane</keyword>
<keyword evidence="4" id="KW-0597">Phosphoprotein</keyword>
<dbReference type="Gene3D" id="3.30.565.10">
    <property type="entry name" value="Histidine kinase-like ATPase, C-terminal domain"/>
    <property type="match status" value="1"/>
</dbReference>
<dbReference type="PANTHER" id="PTHR42878:SF7">
    <property type="entry name" value="SENSOR HISTIDINE KINASE GLRK"/>
    <property type="match status" value="1"/>
</dbReference>
<evidence type="ECO:0000256" key="8">
    <source>
        <dbReference type="ARBA" id="ARBA00022840"/>
    </source>
</evidence>
<dbReference type="Gene3D" id="1.10.287.130">
    <property type="match status" value="1"/>
</dbReference>
<reference evidence="14 15" key="1">
    <citation type="submission" date="2020-08" db="EMBL/GenBank/DDBJ databases">
        <title>Genomic Encyclopedia of Type Strains, Phase IV (KMG-IV): sequencing the most valuable type-strain genomes for metagenomic binning, comparative biology and taxonomic classification.</title>
        <authorList>
            <person name="Goeker M."/>
        </authorList>
    </citation>
    <scope>NUCLEOTIDE SEQUENCE [LARGE SCALE GENOMIC DNA]</scope>
    <source>
        <strain evidence="14 15">DSM 18233</strain>
    </source>
</reference>
<feature type="coiled-coil region" evidence="10">
    <location>
        <begin position="445"/>
        <end position="472"/>
    </location>
</feature>
<feature type="transmembrane region" description="Helical" evidence="11">
    <location>
        <begin position="355"/>
        <end position="378"/>
    </location>
</feature>
<comment type="subcellular location">
    <subcellularLocation>
        <location evidence="2">Cell inner membrane</location>
        <topology evidence="2">Multi-pass membrane protein</topology>
    </subcellularLocation>
</comment>
<dbReference type="GO" id="GO:0000155">
    <property type="term" value="F:phosphorelay sensor kinase activity"/>
    <property type="evidence" value="ECO:0007669"/>
    <property type="project" value="InterPro"/>
</dbReference>
<name>A0A840RDH7_9NEIS</name>
<keyword evidence="6" id="KW-0547">Nucleotide-binding</keyword>
<dbReference type="GO" id="GO:0000156">
    <property type="term" value="F:phosphorelay response regulator activity"/>
    <property type="evidence" value="ECO:0007669"/>
    <property type="project" value="TreeGrafter"/>
</dbReference>
<evidence type="ECO:0000256" key="4">
    <source>
        <dbReference type="ARBA" id="ARBA00022553"/>
    </source>
</evidence>
<evidence type="ECO:0000256" key="6">
    <source>
        <dbReference type="ARBA" id="ARBA00022741"/>
    </source>
</evidence>
<keyword evidence="15" id="KW-1185">Reference proteome</keyword>
<dbReference type="SUPFAM" id="SSF55874">
    <property type="entry name" value="ATPase domain of HSP90 chaperone/DNA topoisomerase II/histidine kinase"/>
    <property type="match status" value="1"/>
</dbReference>
<evidence type="ECO:0000256" key="5">
    <source>
        <dbReference type="ARBA" id="ARBA00022679"/>
    </source>
</evidence>
<dbReference type="InterPro" id="IPR004358">
    <property type="entry name" value="Sig_transdc_His_kin-like_C"/>
</dbReference>
<accession>A0A840RDH7</accession>
<dbReference type="Gene3D" id="6.10.340.10">
    <property type="match status" value="1"/>
</dbReference>
<dbReference type="RefSeq" id="WP_184098561.1">
    <property type="nucleotide sequence ID" value="NZ_JACHHN010000002.1"/>
</dbReference>
<dbReference type="InterPro" id="IPR050351">
    <property type="entry name" value="BphY/WalK/GraS-like"/>
</dbReference>
<proteinExistence type="predicted"/>
<dbReference type="EC" id="2.7.13.3" evidence="3"/>
<keyword evidence="11" id="KW-0812">Transmembrane</keyword>
<dbReference type="Pfam" id="PF02518">
    <property type="entry name" value="HATPase_c"/>
    <property type="match status" value="1"/>
</dbReference>
<organism evidence="14 15">
    <name type="scientific">Silvimonas terrae</name>
    <dbReference type="NCBI Taxonomy" id="300266"/>
    <lineage>
        <taxon>Bacteria</taxon>
        <taxon>Pseudomonadati</taxon>
        <taxon>Pseudomonadota</taxon>
        <taxon>Betaproteobacteria</taxon>
        <taxon>Neisseriales</taxon>
        <taxon>Chitinibacteraceae</taxon>
        <taxon>Silvimonas</taxon>
    </lineage>
</organism>
<dbReference type="FunFam" id="3.30.565.10:FF:000006">
    <property type="entry name" value="Sensor histidine kinase WalK"/>
    <property type="match status" value="1"/>
</dbReference>
<keyword evidence="5" id="KW-0808">Transferase</keyword>
<dbReference type="CDD" id="cd06225">
    <property type="entry name" value="HAMP"/>
    <property type="match status" value="1"/>
</dbReference>
<keyword evidence="8" id="KW-0067">ATP-binding</keyword>
<dbReference type="PROSITE" id="PS50109">
    <property type="entry name" value="HIS_KIN"/>
    <property type="match status" value="1"/>
</dbReference>
<evidence type="ECO:0000256" key="3">
    <source>
        <dbReference type="ARBA" id="ARBA00012438"/>
    </source>
</evidence>
<keyword evidence="10" id="KW-0175">Coiled coil</keyword>
<dbReference type="SMART" id="SM00388">
    <property type="entry name" value="HisKA"/>
    <property type="match status" value="1"/>
</dbReference>